<feature type="signal peptide" evidence="3">
    <location>
        <begin position="1"/>
        <end position="20"/>
    </location>
</feature>
<feature type="chain" id="PRO_5040431579" evidence="3">
    <location>
        <begin position="21"/>
        <end position="1047"/>
    </location>
</feature>
<dbReference type="PANTHER" id="PTHR39960:SF1">
    <property type="entry name" value="LD34147P"/>
    <property type="match status" value="1"/>
</dbReference>
<dbReference type="AlphaFoldDB" id="A0A9P0GT33"/>
<dbReference type="OrthoDB" id="8190635at2759"/>
<evidence type="ECO:0000256" key="1">
    <source>
        <dbReference type="SAM" id="Coils"/>
    </source>
</evidence>
<dbReference type="PANTHER" id="PTHR39960">
    <property type="entry name" value="LD34147P"/>
    <property type="match status" value="1"/>
</dbReference>
<dbReference type="GO" id="GO:0005886">
    <property type="term" value="C:plasma membrane"/>
    <property type="evidence" value="ECO:0007669"/>
    <property type="project" value="TreeGrafter"/>
</dbReference>
<dbReference type="Proteomes" id="UP001153709">
    <property type="component" value="Chromosome 3"/>
</dbReference>
<gene>
    <name evidence="4" type="ORF">DIABBA_LOCUS5373</name>
</gene>
<evidence type="ECO:0000256" key="2">
    <source>
        <dbReference type="SAM" id="MobiDB-lite"/>
    </source>
</evidence>
<feature type="region of interest" description="Disordered" evidence="2">
    <location>
        <begin position="1027"/>
        <end position="1047"/>
    </location>
</feature>
<reference evidence="4" key="1">
    <citation type="submission" date="2022-01" db="EMBL/GenBank/DDBJ databases">
        <authorList>
            <person name="King R."/>
        </authorList>
    </citation>
    <scope>NUCLEOTIDE SEQUENCE</scope>
</reference>
<dbReference type="EMBL" id="OU898278">
    <property type="protein sequence ID" value="CAH1276107.1"/>
    <property type="molecule type" value="Genomic_DNA"/>
</dbReference>
<evidence type="ECO:0000313" key="4">
    <source>
        <dbReference type="EMBL" id="CAH1276107.1"/>
    </source>
</evidence>
<proteinExistence type="predicted"/>
<organism evidence="4 5">
    <name type="scientific">Diabrotica balteata</name>
    <name type="common">Banded cucumber beetle</name>
    <dbReference type="NCBI Taxonomy" id="107213"/>
    <lineage>
        <taxon>Eukaryota</taxon>
        <taxon>Metazoa</taxon>
        <taxon>Ecdysozoa</taxon>
        <taxon>Arthropoda</taxon>
        <taxon>Hexapoda</taxon>
        <taxon>Insecta</taxon>
        <taxon>Pterygota</taxon>
        <taxon>Neoptera</taxon>
        <taxon>Endopterygota</taxon>
        <taxon>Coleoptera</taxon>
        <taxon>Polyphaga</taxon>
        <taxon>Cucujiformia</taxon>
        <taxon>Chrysomeloidea</taxon>
        <taxon>Chrysomelidae</taxon>
        <taxon>Galerucinae</taxon>
        <taxon>Diabroticina</taxon>
        <taxon>Diabroticites</taxon>
        <taxon>Diabrotica</taxon>
    </lineage>
</organism>
<keyword evidence="1" id="KW-0175">Coiled coil</keyword>
<evidence type="ECO:0000256" key="3">
    <source>
        <dbReference type="SAM" id="SignalP"/>
    </source>
</evidence>
<accession>A0A9P0GT33</accession>
<protein>
    <submittedName>
        <fullName evidence="4">Uncharacterized protein</fullName>
    </submittedName>
</protein>
<keyword evidence="3" id="KW-0732">Signal</keyword>
<evidence type="ECO:0000313" key="5">
    <source>
        <dbReference type="Proteomes" id="UP001153709"/>
    </source>
</evidence>
<name>A0A9P0GT33_DIABA</name>
<feature type="coiled-coil region" evidence="1">
    <location>
        <begin position="157"/>
        <end position="219"/>
    </location>
</feature>
<sequence length="1047" mass="117630">MVASAVFFLVVLMGVANTKAVVTNEDIRITILQLVNVVRATNDKLEKHEFRDRAVSEQLKKGIVNIDKRIKILDPVKGTIARLEERLAAVETILMQTNDKEKSQLQMTFEAVIDIQKNLPVVMEEMKNEITSKISDYEPPAEITEPLMSKKDFEKMEKEVMNKIDKVANTIEKIENEVSKVKTDNQKVKDLHNKSSDNLEKLKIHLTDSQQLLNKYDKKLADYNSTTGNKENEMWKLNVINALDGQKSSVKEILQDLKNLHGQVKQLPQNDVVNKLQNSVKNCQDPLIKQTLHKIEDKLNNGLTQLTSTLNKNLANTSNAVNSQKSSAKDILQNIKNVQNQLLKLPQIEGLATSQRETIKKLEITMKNIDILRDVGKVVVGNTNNLMEKTNNGLDSQKSNFQEVLKIVKNLPNQLHNIPQIDQLAAAQRTAISKLDDTVKNMHGLTKDTATLMKSVSSTNSALGVQKSNTQEVLSQIKNVQNQLRKLPQMDELSAGQRTAISKSEDTLKKINDLTKITGTLIRSFANTDKALDVQKSDTQEILNNIKSVQNQLRKLPQMDELSAGQRTAISKLEDTLKNINDLTKITSTLAKSSANTNTDVQNQQLKLANQYQQMDELATGQKIAINKLEDTLKNINDLTKITNTLTKSLANTNNALSNQTTDVKGIIRNINNLQDKIKYLPQKEEVLKKLEEISVGSRSNVSLEDIKEAINKIKDNINNNQNYTAKSLKDITDSTGNCMKNVLTNYASNGQQSDLKEMLSDLKYLQTKINRLPQEFLDIHQNSTLQLTKLSADVSICKQQSKDEARHIVESIINNINKTHDDIIENLNDLSDITINLGQSFVTNYDKIRNEIKGLNSLDQVMINTADRVIDTKRKIEFGMHQILAEVSKYSKESTKHVSNRLDTFKTLILDPDIGIMANVTSKIENDIQLVWKQMGIMHKQMSSNSDALKQLQNQTDAYITGSLGTMNNMKGKVGQMTVEVTEVDKNLNYLLGKLSLVTQEFNTIKTSLSSALEKIKESFHAIEEKIDKGPGPQKINSSEEVHSTT</sequence>
<keyword evidence="5" id="KW-1185">Reference proteome</keyword>